<dbReference type="EnsemblMetazoa" id="CPIJ016235-RA">
    <property type="protein sequence ID" value="CPIJ016235-PA"/>
    <property type="gene ID" value="CPIJ016235"/>
</dbReference>
<protein>
    <submittedName>
        <fullName evidence="1 2">Uncharacterized protein</fullName>
    </submittedName>
</protein>
<proteinExistence type="predicted"/>
<evidence type="ECO:0000313" key="2">
    <source>
        <dbReference type="EnsemblMetazoa" id="CPIJ016235-PA"/>
    </source>
</evidence>
<reference evidence="1" key="1">
    <citation type="submission" date="2007-03" db="EMBL/GenBank/DDBJ databases">
        <title>Annotation of Culex pipiens quinquefasciatus.</title>
        <authorList>
            <consortium name="The Broad Institute Genome Sequencing Platform"/>
            <person name="Atkinson P.W."/>
            <person name="Hemingway J."/>
            <person name="Christensen B.M."/>
            <person name="Higgs S."/>
            <person name="Kodira C."/>
            <person name="Hannick L."/>
            <person name="Megy K."/>
            <person name="O'Leary S."/>
            <person name="Pearson M."/>
            <person name="Haas B.J."/>
            <person name="Mauceli E."/>
            <person name="Wortman J.R."/>
            <person name="Lee N.H."/>
            <person name="Guigo R."/>
            <person name="Stanke M."/>
            <person name="Alvarado L."/>
            <person name="Amedeo P."/>
            <person name="Antoine C.H."/>
            <person name="Arensburger P."/>
            <person name="Bidwell S.L."/>
            <person name="Crawford M."/>
            <person name="Camaro F."/>
            <person name="Devon K."/>
            <person name="Engels R."/>
            <person name="Hammond M."/>
            <person name="Howarth C."/>
            <person name="Koehrsen M."/>
            <person name="Lawson D."/>
            <person name="Montgomery P."/>
            <person name="Nene V."/>
            <person name="Nusbaum C."/>
            <person name="Puiu D."/>
            <person name="Romero-Severson J."/>
            <person name="Severson D.W."/>
            <person name="Shumway M."/>
            <person name="Sisk P."/>
            <person name="Stolte C."/>
            <person name="Zeng Q."/>
            <person name="Eisenstadt E."/>
            <person name="Fraser-Liggett C."/>
            <person name="Strausberg R."/>
            <person name="Galagan J."/>
            <person name="Birren B."/>
            <person name="Collins F.H."/>
        </authorList>
    </citation>
    <scope>NUCLEOTIDE SEQUENCE [LARGE SCALE GENOMIC DNA]</scope>
    <source>
        <strain evidence="1">JHB</strain>
    </source>
</reference>
<dbReference type="AlphaFoldDB" id="B0XAB1"/>
<gene>
    <name evidence="2" type="primary">6049894</name>
    <name evidence="1" type="ORF">CpipJ_CPIJ016235</name>
</gene>
<keyword evidence="3" id="KW-1185">Reference proteome</keyword>
<dbReference type="InParanoid" id="B0XAB1"/>
<dbReference type="HOGENOM" id="CLU_2308763_0_0_1"/>
<dbReference type="Proteomes" id="UP000002320">
    <property type="component" value="Unassembled WGS sequence"/>
</dbReference>
<dbReference type="KEGG" id="cqu:CpipJ_CPIJ016235"/>
<dbReference type="VEuPathDB" id="VectorBase:CPIJ016235"/>
<evidence type="ECO:0000313" key="3">
    <source>
        <dbReference type="Proteomes" id="UP000002320"/>
    </source>
</evidence>
<evidence type="ECO:0000313" key="1">
    <source>
        <dbReference type="EMBL" id="EDS43608.1"/>
    </source>
</evidence>
<name>B0XAB1_CULQU</name>
<dbReference type="EMBL" id="DS232576">
    <property type="protein sequence ID" value="EDS43608.1"/>
    <property type="molecule type" value="Genomic_DNA"/>
</dbReference>
<organism>
    <name type="scientific">Culex quinquefasciatus</name>
    <name type="common">Southern house mosquito</name>
    <name type="synonym">Culex pungens</name>
    <dbReference type="NCBI Taxonomy" id="7176"/>
    <lineage>
        <taxon>Eukaryota</taxon>
        <taxon>Metazoa</taxon>
        <taxon>Ecdysozoa</taxon>
        <taxon>Arthropoda</taxon>
        <taxon>Hexapoda</taxon>
        <taxon>Insecta</taxon>
        <taxon>Pterygota</taxon>
        <taxon>Neoptera</taxon>
        <taxon>Endopterygota</taxon>
        <taxon>Diptera</taxon>
        <taxon>Nematocera</taxon>
        <taxon>Culicoidea</taxon>
        <taxon>Culicidae</taxon>
        <taxon>Culicinae</taxon>
        <taxon>Culicini</taxon>
        <taxon>Culex</taxon>
        <taxon>Culex</taxon>
    </lineage>
</organism>
<reference evidence="2" key="2">
    <citation type="submission" date="2021-02" db="UniProtKB">
        <authorList>
            <consortium name="EnsemblMetazoa"/>
        </authorList>
    </citation>
    <scope>IDENTIFICATION</scope>
    <source>
        <strain evidence="2">JHB</strain>
    </source>
</reference>
<accession>B0XAB1</accession>
<sequence>MRREVRNQDVTFPDMLENVPNVKEAGKNEDSPLQMFGVHVNIQFTLVKVRSLSLISSLCLVFVDEKEDSRSWLTSRLLVRSTLSSRQSCDPGVSRGPGVT</sequence>